<evidence type="ECO:0000256" key="7">
    <source>
        <dbReference type="RuleBase" id="RU003796"/>
    </source>
</evidence>
<evidence type="ECO:0000313" key="11">
    <source>
        <dbReference type="Proteomes" id="UP000001449"/>
    </source>
</evidence>
<evidence type="ECO:0000256" key="5">
    <source>
        <dbReference type="ARBA" id="ARBA00023163"/>
    </source>
</evidence>
<dbReference type="STRING" id="35128.B8BV48"/>
<dbReference type="Pfam" id="PF02319">
    <property type="entry name" value="WHD_E2F_TDP"/>
    <property type="match status" value="1"/>
</dbReference>
<dbReference type="eggNOG" id="KOG2829">
    <property type="taxonomic scope" value="Eukaryota"/>
</dbReference>
<protein>
    <submittedName>
        <fullName evidence="10">Uncharacterized protein</fullName>
    </submittedName>
</protein>
<dbReference type="FunFam" id="1.10.10.10:FF:000047">
    <property type="entry name" value="Transcription factor"/>
    <property type="match status" value="1"/>
</dbReference>
<comment type="similarity">
    <text evidence="2 7">Belongs to the E2F/DP family.</text>
</comment>
<reference evidence="10 11" key="2">
    <citation type="journal article" date="2008" name="Nature">
        <title>The Phaeodactylum genome reveals the evolutionary history of diatom genomes.</title>
        <authorList>
            <person name="Bowler C."/>
            <person name="Allen A.E."/>
            <person name="Badger J.H."/>
            <person name="Grimwood J."/>
            <person name="Jabbari K."/>
            <person name="Kuo A."/>
            <person name="Maheswari U."/>
            <person name="Martens C."/>
            <person name="Maumus F."/>
            <person name="Otillar R.P."/>
            <person name="Rayko E."/>
            <person name="Salamov A."/>
            <person name="Vandepoele K."/>
            <person name="Beszteri B."/>
            <person name="Gruber A."/>
            <person name="Heijde M."/>
            <person name="Katinka M."/>
            <person name="Mock T."/>
            <person name="Valentin K."/>
            <person name="Verret F."/>
            <person name="Berges J.A."/>
            <person name="Brownlee C."/>
            <person name="Cadoret J.P."/>
            <person name="Chiovitti A."/>
            <person name="Choi C.J."/>
            <person name="Coesel S."/>
            <person name="De Martino A."/>
            <person name="Detter J.C."/>
            <person name="Durkin C."/>
            <person name="Falciatore A."/>
            <person name="Fournet J."/>
            <person name="Haruta M."/>
            <person name="Huysman M.J."/>
            <person name="Jenkins B.D."/>
            <person name="Jiroutova K."/>
            <person name="Jorgensen R.E."/>
            <person name="Joubert Y."/>
            <person name="Kaplan A."/>
            <person name="Kroger N."/>
            <person name="Kroth P.G."/>
            <person name="La Roche J."/>
            <person name="Lindquist E."/>
            <person name="Lommer M."/>
            <person name="Martin-Jezequel V."/>
            <person name="Lopez P.J."/>
            <person name="Lucas S."/>
            <person name="Mangogna M."/>
            <person name="McGinnis K."/>
            <person name="Medlin L.K."/>
            <person name="Montsant A."/>
            <person name="Oudot-Le Secq M.P."/>
            <person name="Napoli C."/>
            <person name="Obornik M."/>
            <person name="Parker M.S."/>
            <person name="Petit J.L."/>
            <person name="Porcel B.M."/>
            <person name="Poulsen N."/>
            <person name="Robison M."/>
            <person name="Rychlewski L."/>
            <person name="Rynearson T.A."/>
            <person name="Schmutz J."/>
            <person name="Shapiro H."/>
            <person name="Siaut M."/>
            <person name="Stanley M."/>
            <person name="Sussman M.R."/>
            <person name="Taylor A.R."/>
            <person name="Vardi A."/>
            <person name="von Dassow P."/>
            <person name="Vyverman W."/>
            <person name="Willis A."/>
            <person name="Wyrwicz L.S."/>
            <person name="Rokhsar D.S."/>
            <person name="Weissenbach J."/>
            <person name="Armbrust E.V."/>
            <person name="Green B.R."/>
            <person name="Van de Peer Y."/>
            <person name="Grigoriev I.V."/>
        </authorList>
    </citation>
    <scope>NUCLEOTIDE SEQUENCE [LARGE SCALE GENOMIC DNA]</scope>
    <source>
        <strain evidence="10 11">CCMP1335</strain>
    </source>
</reference>
<dbReference type="InterPro" id="IPR036388">
    <property type="entry name" value="WH-like_DNA-bd_sf"/>
</dbReference>
<dbReference type="PANTHER" id="PTHR12548:SF9">
    <property type="entry name" value="TRANSCRIPTION FACTOR DP"/>
    <property type="match status" value="1"/>
</dbReference>
<dbReference type="RefSeq" id="XP_002287431.1">
    <property type="nucleotide sequence ID" value="XM_002287395.1"/>
</dbReference>
<dbReference type="InterPro" id="IPR015648">
    <property type="entry name" value="Transcrpt_fac_DP"/>
</dbReference>
<evidence type="ECO:0000256" key="3">
    <source>
        <dbReference type="ARBA" id="ARBA00023015"/>
    </source>
</evidence>
<dbReference type="SUPFAM" id="SSF144074">
    <property type="entry name" value="E2F-DP heterodimerization region"/>
    <property type="match status" value="1"/>
</dbReference>
<dbReference type="Proteomes" id="UP000001449">
    <property type="component" value="Chromosome 2"/>
</dbReference>
<dbReference type="AlphaFoldDB" id="B8BV48"/>
<feature type="domain" description="E2F/DP family winged-helix DNA-binding" evidence="9">
    <location>
        <begin position="1"/>
        <end position="78"/>
    </location>
</feature>
<comment type="subcellular location">
    <subcellularLocation>
        <location evidence="1 7">Nucleus</location>
    </subcellularLocation>
</comment>
<keyword evidence="4 7" id="KW-0238">DNA-binding</keyword>
<dbReference type="InParanoid" id="B8BV48"/>
<dbReference type="GeneID" id="7446689"/>
<keyword evidence="5 7" id="KW-0804">Transcription</keyword>
<dbReference type="GO" id="GO:0000981">
    <property type="term" value="F:DNA-binding transcription factor activity, RNA polymerase II-specific"/>
    <property type="evidence" value="ECO:0000318"/>
    <property type="project" value="GO_Central"/>
</dbReference>
<evidence type="ECO:0000259" key="8">
    <source>
        <dbReference type="SMART" id="SM01138"/>
    </source>
</evidence>
<dbReference type="PaxDb" id="35128-Thaps261479"/>
<dbReference type="KEGG" id="tps:THAPSDRAFT_261479"/>
<evidence type="ECO:0000256" key="1">
    <source>
        <dbReference type="ARBA" id="ARBA00004123"/>
    </source>
</evidence>
<keyword evidence="11" id="KW-1185">Reference proteome</keyword>
<dbReference type="EMBL" id="CM000639">
    <property type="protein sequence ID" value="EED94874.1"/>
    <property type="molecule type" value="Genomic_DNA"/>
</dbReference>
<dbReference type="GO" id="GO:0003677">
    <property type="term" value="F:DNA binding"/>
    <property type="evidence" value="ECO:0007669"/>
    <property type="project" value="UniProtKB-KW"/>
</dbReference>
<evidence type="ECO:0000256" key="6">
    <source>
        <dbReference type="ARBA" id="ARBA00023242"/>
    </source>
</evidence>
<dbReference type="InterPro" id="IPR003316">
    <property type="entry name" value="E2F_WHTH_DNA-bd_dom"/>
</dbReference>
<keyword evidence="3 7" id="KW-0805">Transcription regulation</keyword>
<dbReference type="SMART" id="SM01372">
    <property type="entry name" value="E2F_TDP"/>
    <property type="match status" value="1"/>
</dbReference>
<reference evidence="10 11" key="1">
    <citation type="journal article" date="2004" name="Science">
        <title>The genome of the diatom Thalassiosira pseudonana: ecology, evolution, and metabolism.</title>
        <authorList>
            <person name="Armbrust E.V."/>
            <person name="Berges J.A."/>
            <person name="Bowler C."/>
            <person name="Green B.R."/>
            <person name="Martinez D."/>
            <person name="Putnam N.H."/>
            <person name="Zhou S."/>
            <person name="Allen A.E."/>
            <person name="Apt K.E."/>
            <person name="Bechner M."/>
            <person name="Brzezinski M.A."/>
            <person name="Chaal B.K."/>
            <person name="Chiovitti A."/>
            <person name="Davis A.K."/>
            <person name="Demarest M.S."/>
            <person name="Detter J.C."/>
            <person name="Glavina T."/>
            <person name="Goodstein D."/>
            <person name="Hadi M.Z."/>
            <person name="Hellsten U."/>
            <person name="Hildebrand M."/>
            <person name="Jenkins B.D."/>
            <person name="Jurka J."/>
            <person name="Kapitonov V.V."/>
            <person name="Kroger N."/>
            <person name="Lau W.W."/>
            <person name="Lane T.W."/>
            <person name="Larimer F.W."/>
            <person name="Lippmeier J.C."/>
            <person name="Lucas S."/>
            <person name="Medina M."/>
            <person name="Montsant A."/>
            <person name="Obornik M."/>
            <person name="Parker M.S."/>
            <person name="Palenik B."/>
            <person name="Pazour G.J."/>
            <person name="Richardson P.M."/>
            <person name="Rynearson T.A."/>
            <person name="Saito M.A."/>
            <person name="Schwartz D.C."/>
            <person name="Thamatrakoln K."/>
            <person name="Valentin K."/>
            <person name="Vardi A."/>
            <person name="Wilkerson F.P."/>
            <person name="Rokhsar D.S."/>
        </authorList>
    </citation>
    <scope>NUCLEOTIDE SEQUENCE [LARGE SCALE GENOMIC DNA]</scope>
    <source>
        <strain evidence="10 11">CCMP1335</strain>
    </source>
</reference>
<dbReference type="PANTHER" id="PTHR12548">
    <property type="entry name" value="TRANSCRIPTION FACTOR DP"/>
    <property type="match status" value="1"/>
</dbReference>
<evidence type="ECO:0000313" key="10">
    <source>
        <dbReference type="EMBL" id="EED94874.1"/>
    </source>
</evidence>
<dbReference type="InterPro" id="IPR038168">
    <property type="entry name" value="TF_DP_C_sf"/>
</dbReference>
<dbReference type="Gene3D" id="1.10.10.10">
    <property type="entry name" value="Winged helix-like DNA-binding domain superfamily/Winged helix DNA-binding domain"/>
    <property type="match status" value="1"/>
</dbReference>
<evidence type="ECO:0000259" key="9">
    <source>
        <dbReference type="SMART" id="SM01372"/>
    </source>
</evidence>
<dbReference type="GO" id="GO:0006357">
    <property type="term" value="P:regulation of transcription by RNA polymerase II"/>
    <property type="evidence" value="ECO:0000318"/>
    <property type="project" value="GO_Central"/>
</dbReference>
<dbReference type="GO" id="GO:0005634">
    <property type="term" value="C:nucleus"/>
    <property type="evidence" value="ECO:0000318"/>
    <property type="project" value="GO_Central"/>
</dbReference>
<name>B8BV48_THAPS</name>
<keyword evidence="6 7" id="KW-0539">Nucleus</keyword>
<evidence type="ECO:0000256" key="2">
    <source>
        <dbReference type="ARBA" id="ARBA00010940"/>
    </source>
</evidence>
<accession>B8BV48</accession>
<dbReference type="SUPFAM" id="SSF46785">
    <property type="entry name" value="Winged helix' DNA-binding domain"/>
    <property type="match status" value="1"/>
</dbReference>
<dbReference type="InterPro" id="IPR037241">
    <property type="entry name" value="E2F-DP_heterodim"/>
</dbReference>
<gene>
    <name evidence="10" type="ORF">THAPSDRAFT_261479</name>
</gene>
<dbReference type="Gene3D" id="1.20.140.80">
    <property type="entry name" value="Transcription factor DP"/>
    <property type="match status" value="1"/>
</dbReference>
<proteinExistence type="inferred from homology"/>
<feature type="non-terminal residue" evidence="10">
    <location>
        <position position="1"/>
    </location>
</feature>
<dbReference type="InterPro" id="IPR014889">
    <property type="entry name" value="Transc_factor_DP_C"/>
</dbReference>
<evidence type="ECO:0000256" key="4">
    <source>
        <dbReference type="ARBA" id="ARBA00023125"/>
    </source>
</evidence>
<organism evidence="10 11">
    <name type="scientific">Thalassiosira pseudonana</name>
    <name type="common">Marine diatom</name>
    <name type="synonym">Cyclotella nana</name>
    <dbReference type="NCBI Taxonomy" id="35128"/>
    <lineage>
        <taxon>Eukaryota</taxon>
        <taxon>Sar</taxon>
        <taxon>Stramenopiles</taxon>
        <taxon>Ochrophyta</taxon>
        <taxon>Bacillariophyta</taxon>
        <taxon>Coscinodiscophyceae</taxon>
        <taxon>Thalassiosirophycidae</taxon>
        <taxon>Thalassiosirales</taxon>
        <taxon>Thalassiosiraceae</taxon>
        <taxon>Thalassiosira</taxon>
    </lineage>
</organism>
<dbReference type="Pfam" id="PF08781">
    <property type="entry name" value="DP"/>
    <property type="match status" value="1"/>
</dbReference>
<feature type="domain" description="Transcription factor DP C-terminal" evidence="8">
    <location>
        <begin position="85"/>
        <end position="181"/>
    </location>
</feature>
<dbReference type="SMART" id="SM01138">
    <property type="entry name" value="DP"/>
    <property type="match status" value="1"/>
</dbReference>
<sequence>NKGLRHFSMKVCERVQKRGTTSYNEVADDVSCYKRDSKGKPKRSSDEKNIRRRVYDALNVLHALEVISKDKKGITWLGMPNNEKERIKKLKEEKTKREADIKKKKECLQELMSQNVCFNNLFERNNASLEALIPLPFIVVNTNSKAVIQCEMCPERTNVSFDFSLPYEINDDNEILKRLGM</sequence>
<dbReference type="CDD" id="cd14458">
    <property type="entry name" value="DP_DD"/>
    <property type="match status" value="1"/>
</dbReference>
<dbReference type="GO" id="GO:0005667">
    <property type="term" value="C:transcription regulator complex"/>
    <property type="evidence" value="ECO:0007669"/>
    <property type="project" value="InterPro"/>
</dbReference>
<dbReference type="HOGENOM" id="CLU_039874_4_1_1"/>
<dbReference type="GO" id="GO:0051726">
    <property type="term" value="P:regulation of cell cycle"/>
    <property type="evidence" value="ECO:0007669"/>
    <property type="project" value="InterPro"/>
</dbReference>
<dbReference type="InterPro" id="IPR036390">
    <property type="entry name" value="WH_DNA-bd_sf"/>
</dbReference>